<feature type="compositionally biased region" description="Basic residues" evidence="1">
    <location>
        <begin position="186"/>
        <end position="195"/>
    </location>
</feature>
<protein>
    <submittedName>
        <fullName evidence="3">BZ3500_MvSof-1268-A1-R1_Chr10-1g02717 protein</fullName>
    </submittedName>
</protein>
<dbReference type="Proteomes" id="UP000249723">
    <property type="component" value="Unassembled WGS sequence"/>
</dbReference>
<evidence type="ECO:0000313" key="3">
    <source>
        <dbReference type="EMBL" id="SDA01489.1"/>
    </source>
</evidence>
<dbReference type="STRING" id="289078.A0A2X0L791"/>
<keyword evidence="2" id="KW-0732">Signal</keyword>
<feature type="compositionally biased region" description="Low complexity" evidence="1">
    <location>
        <begin position="170"/>
        <end position="181"/>
    </location>
</feature>
<proteinExistence type="predicted"/>
<accession>A0A2X0L791</accession>
<evidence type="ECO:0000256" key="1">
    <source>
        <dbReference type="SAM" id="MobiDB-lite"/>
    </source>
</evidence>
<evidence type="ECO:0000313" key="4">
    <source>
        <dbReference type="Proteomes" id="UP000249723"/>
    </source>
</evidence>
<dbReference type="OrthoDB" id="10538695at2759"/>
<sequence length="225" mass="23967">MHLVTVLPFVLVAFLGSTGVQASFRPANATPEASYLVEYDTEFYGRPDQGAVSKFGKYFHTACVAAAIQKKSHHSLALTAYQEINTADNSTPWVYASCGGRPKRQDGTWDNKGPVTDLMDLAMNNTLLPGKNRILHRPDGKPYASAYHPTIKPTPETPDAEAASPVPASTGLVPGTTPLTLGPGGHGRKSRKGGPKRLQVTVNDFLINGDMQPLGSVDTLLGGIV</sequence>
<organism evidence="3 4">
    <name type="scientific">Microbotryum saponariae</name>
    <dbReference type="NCBI Taxonomy" id="289078"/>
    <lineage>
        <taxon>Eukaryota</taxon>
        <taxon>Fungi</taxon>
        <taxon>Dikarya</taxon>
        <taxon>Basidiomycota</taxon>
        <taxon>Pucciniomycotina</taxon>
        <taxon>Microbotryomycetes</taxon>
        <taxon>Microbotryales</taxon>
        <taxon>Microbotryaceae</taxon>
        <taxon>Microbotryum</taxon>
    </lineage>
</organism>
<gene>
    <name evidence="3" type="ORF">BZ3500_MVSOF-1268-A1-R1_CHR10-1G02717</name>
</gene>
<feature type="chain" id="PRO_5030060165" evidence="2">
    <location>
        <begin position="23"/>
        <end position="225"/>
    </location>
</feature>
<keyword evidence="4" id="KW-1185">Reference proteome</keyword>
<dbReference type="EMBL" id="FMWP01000116">
    <property type="protein sequence ID" value="SDA01489.1"/>
    <property type="molecule type" value="Genomic_DNA"/>
</dbReference>
<dbReference type="AlphaFoldDB" id="A0A2X0L791"/>
<name>A0A2X0L791_9BASI</name>
<reference evidence="4" key="1">
    <citation type="submission" date="2016-10" db="EMBL/GenBank/DDBJ databases">
        <authorList>
            <person name="Jeantristanb JTB J.-T."/>
            <person name="Ricardo R."/>
        </authorList>
    </citation>
    <scope>NUCLEOTIDE SEQUENCE [LARGE SCALE GENOMIC DNA]</scope>
</reference>
<feature type="region of interest" description="Disordered" evidence="1">
    <location>
        <begin position="151"/>
        <end position="197"/>
    </location>
</feature>
<feature type="signal peptide" evidence="2">
    <location>
        <begin position="1"/>
        <end position="22"/>
    </location>
</feature>
<evidence type="ECO:0000256" key="2">
    <source>
        <dbReference type="SAM" id="SignalP"/>
    </source>
</evidence>